<evidence type="ECO:0000256" key="1">
    <source>
        <dbReference type="SAM" id="Coils"/>
    </source>
</evidence>
<dbReference type="PANTHER" id="PTHR41390:SF1">
    <property type="entry name" value="NADH-UBIQUINONE OXIDOREDUCTASE 213 KDA SUBUNIT"/>
    <property type="match status" value="1"/>
</dbReference>
<feature type="region of interest" description="Disordered" evidence="2">
    <location>
        <begin position="522"/>
        <end position="546"/>
    </location>
</feature>
<evidence type="ECO:0000256" key="2">
    <source>
        <dbReference type="SAM" id="MobiDB-lite"/>
    </source>
</evidence>
<dbReference type="Proteomes" id="UP000014071">
    <property type="component" value="Unassembled WGS sequence"/>
</dbReference>
<proteinExistence type="predicted"/>
<evidence type="ECO:0000313" key="5">
    <source>
        <dbReference type="Proteomes" id="UP000014071"/>
    </source>
</evidence>
<gene>
    <name evidence="4" type="ORF">PHSY_005099</name>
</gene>
<dbReference type="OrthoDB" id="3366659at2759"/>
<feature type="compositionally biased region" description="Basic and acidic residues" evidence="2">
    <location>
        <begin position="231"/>
        <end position="248"/>
    </location>
</feature>
<dbReference type="AlphaFoldDB" id="R9P7Y3"/>
<reference evidence="5" key="1">
    <citation type="journal article" date="2013" name="Genome Announc.">
        <title>Draft genome sequence of the basidiomycetous yeast-like fungus Pseudozyma hubeiensis SY62, which produces an abundant amount of the biosurfactant mannosylerythritol lipids.</title>
        <authorList>
            <person name="Konishi M."/>
            <person name="Hatada Y."/>
            <person name="Horiuchi J."/>
        </authorList>
    </citation>
    <scope>NUCLEOTIDE SEQUENCE [LARGE SCALE GENOMIC DNA]</scope>
    <source>
        <strain evidence="5">SY62</strain>
    </source>
</reference>
<keyword evidence="5" id="KW-1185">Reference proteome</keyword>
<keyword evidence="3" id="KW-0812">Transmembrane</keyword>
<evidence type="ECO:0000256" key="3">
    <source>
        <dbReference type="SAM" id="Phobius"/>
    </source>
</evidence>
<keyword evidence="3" id="KW-0472">Membrane</keyword>
<feature type="region of interest" description="Disordered" evidence="2">
    <location>
        <begin position="127"/>
        <end position="171"/>
    </location>
</feature>
<protein>
    <submittedName>
        <fullName evidence="4">Uncharacterized protein</fullName>
    </submittedName>
</protein>
<dbReference type="PANTHER" id="PTHR41390">
    <property type="entry name" value="CHROMOSOME 7, WHOLE GENOME SHOTGUN SEQUENCE"/>
    <property type="match status" value="1"/>
</dbReference>
<accession>R9P7Y3</accession>
<feature type="compositionally biased region" description="Polar residues" evidence="2">
    <location>
        <begin position="319"/>
        <end position="330"/>
    </location>
</feature>
<feature type="region of interest" description="Disordered" evidence="2">
    <location>
        <begin position="193"/>
        <end position="352"/>
    </location>
</feature>
<name>R9P7Y3_PSEHS</name>
<dbReference type="HOGENOM" id="CLU_437491_0_0_1"/>
<keyword evidence="3" id="KW-1133">Transmembrane helix</keyword>
<feature type="coiled-coil region" evidence="1">
    <location>
        <begin position="587"/>
        <end position="624"/>
    </location>
</feature>
<feature type="compositionally biased region" description="Low complexity" evidence="2">
    <location>
        <begin position="9"/>
        <end position="23"/>
    </location>
</feature>
<dbReference type="RefSeq" id="XP_012191100.1">
    <property type="nucleotide sequence ID" value="XM_012335710.1"/>
</dbReference>
<feature type="compositionally biased region" description="Polar residues" evidence="2">
    <location>
        <begin position="263"/>
        <end position="286"/>
    </location>
</feature>
<feature type="compositionally biased region" description="Low complexity" evidence="2">
    <location>
        <begin position="249"/>
        <end position="262"/>
    </location>
</feature>
<keyword evidence="1" id="KW-0175">Coiled coil</keyword>
<dbReference type="STRING" id="1305764.R9P7Y3"/>
<dbReference type="eggNOG" id="ENOG502SBMI">
    <property type="taxonomic scope" value="Eukaryota"/>
</dbReference>
<dbReference type="EMBL" id="DF238810">
    <property type="protein sequence ID" value="GAC97513.1"/>
    <property type="molecule type" value="Genomic_DNA"/>
</dbReference>
<evidence type="ECO:0000313" key="4">
    <source>
        <dbReference type="EMBL" id="GAC97513.1"/>
    </source>
</evidence>
<dbReference type="GeneID" id="24110379"/>
<organism evidence="4 5">
    <name type="scientific">Pseudozyma hubeiensis (strain SY62)</name>
    <name type="common">Yeast</name>
    <dbReference type="NCBI Taxonomy" id="1305764"/>
    <lineage>
        <taxon>Eukaryota</taxon>
        <taxon>Fungi</taxon>
        <taxon>Dikarya</taxon>
        <taxon>Basidiomycota</taxon>
        <taxon>Ustilaginomycotina</taxon>
        <taxon>Ustilaginomycetes</taxon>
        <taxon>Ustilaginales</taxon>
        <taxon>Ustilaginaceae</taxon>
        <taxon>Pseudozyma</taxon>
    </lineage>
</organism>
<feature type="region of interest" description="Disordered" evidence="2">
    <location>
        <begin position="1"/>
        <end position="37"/>
    </location>
</feature>
<feature type="transmembrane region" description="Helical" evidence="3">
    <location>
        <begin position="85"/>
        <end position="106"/>
    </location>
</feature>
<sequence>MDGRASTADSDGFGSSPSSNNGGTRLPGLAGTQSEKQLTHRELAALKTIKRNVDMTKYAGWLLGASGTWILLSRRKPPPRMIPKVGWCVVGGLGGSFLTMPAGILLSRNVLKDVEDPQHLRKVLAGAIEEQRQGKRPQVGVAPPKGLNGEADFDQQQQPQQNWGGEKTAESYGAGYDERNATADTFSAYSTAQGTVGTRSGGSGARNTSTEASANAAPDGTGPGTRWAQLRGDRGVEPSKWERIRQDNARTAYSRSATSSRAEQNNSEDPSASYSDQSQTASTPSQPDKPFNASRSQPRNRDEPVMTLSGTEDDPRWTSPASFSPQSSGWGNDEFVDDPAASKGRQNSSSRRSYGILSVVEDSASSEYQIESDAPVQVVKGSLLSALVGGVSGSIYGVLKGRQGAGTVLGTRMAFSTFAFAFPFFAVREYVMSPVLNRSSSGFDPANRNMRLRTVVKNRHTHNLLASGLAGAVVGAGAAAFSRGPAAIHKGIVTFGVACTGLQLAGNEARIVRDTMIRPAPRAVPVPDSMTAQSGPSDSKVAASQAAETAVEVQPKQGQVEQGEKSSWLNKVKKAMPIRSVSDQEYEDKLKQRLTSVNQRMADVEMEIREIEDLLKQQQEKEQQA</sequence>